<organism evidence="2 3">
    <name type="scientific">Waterburya agarophytonicola KI4</name>
    <dbReference type="NCBI Taxonomy" id="2874699"/>
    <lineage>
        <taxon>Bacteria</taxon>
        <taxon>Bacillati</taxon>
        <taxon>Cyanobacteriota</taxon>
        <taxon>Cyanophyceae</taxon>
        <taxon>Pleurocapsales</taxon>
        <taxon>Hyellaceae</taxon>
        <taxon>Waterburya</taxon>
        <taxon>Waterburya agarophytonicola</taxon>
    </lineage>
</organism>
<dbReference type="Proteomes" id="UP000729733">
    <property type="component" value="Unassembled WGS sequence"/>
</dbReference>
<evidence type="ECO:0000259" key="1">
    <source>
        <dbReference type="Pfam" id="PF14332"/>
    </source>
</evidence>
<accession>A0A964BUC7</accession>
<dbReference type="Pfam" id="PF14332">
    <property type="entry name" value="DUF4388"/>
    <property type="match status" value="1"/>
</dbReference>
<protein>
    <recommendedName>
        <fullName evidence="1">PatA-like N-terminal domain-containing protein</fullName>
    </recommendedName>
</protein>
<dbReference type="RefSeq" id="WP_229642433.1">
    <property type="nucleotide sequence ID" value="NZ_JADWDC010000078.1"/>
</dbReference>
<dbReference type="EMBL" id="JADWDC010000078">
    <property type="protein sequence ID" value="MCC0179334.1"/>
    <property type="molecule type" value="Genomic_DNA"/>
</dbReference>
<name>A0A964BUC7_9CYAN</name>
<reference evidence="2" key="1">
    <citation type="journal article" date="2021" name="Antonie Van Leeuwenhoek">
        <title>Draft genome and description of Waterburya agarophytonicola gen. nov. sp. nov. (Pleurocapsales, Cyanobacteria): a seaweed symbiont.</title>
        <authorList>
            <person name="Bonthond G."/>
            <person name="Shalygin S."/>
            <person name="Bayer T."/>
            <person name="Weinberger F."/>
        </authorList>
    </citation>
    <scope>NUCLEOTIDE SEQUENCE</scope>
    <source>
        <strain evidence="2">KI4</strain>
    </source>
</reference>
<evidence type="ECO:0000313" key="3">
    <source>
        <dbReference type="Proteomes" id="UP000729733"/>
    </source>
</evidence>
<proteinExistence type="predicted"/>
<gene>
    <name evidence="2" type="ORF">I4641_20440</name>
</gene>
<dbReference type="InterPro" id="IPR025497">
    <property type="entry name" value="PatA-like_N"/>
</dbReference>
<evidence type="ECO:0000313" key="2">
    <source>
        <dbReference type="EMBL" id="MCC0179334.1"/>
    </source>
</evidence>
<feature type="domain" description="PatA-like N-terminal" evidence="1">
    <location>
        <begin position="12"/>
        <end position="120"/>
    </location>
</feature>
<sequence length="251" mass="29117">MSANNKLGEQLISLSRQKFTGILTITSQDSNLEWKIFFYQGQYLWTEGGLHVNRSWQRNFNYYCPNVNTDVLVLRHQPEIQSYNYSLLNVLLQRKIVERKQVKALIQNRSQEVFFDLLQQEYNNSLNYDTQITSAHHLLKAGFNLSLNFINLEQALFQAQTSWSTWGAKGLASCSPHHAPFLKSDGELKKQLPDVVFSNMSRLLNGKNTLRDLAFKMEKSVLDITCGIVPYFFKGYLRFLEIPDLPEIKIK</sequence>
<comment type="caution">
    <text evidence="2">The sequence shown here is derived from an EMBL/GenBank/DDBJ whole genome shotgun (WGS) entry which is preliminary data.</text>
</comment>
<dbReference type="AlphaFoldDB" id="A0A964BUC7"/>
<keyword evidence="3" id="KW-1185">Reference proteome</keyword>